<dbReference type="AlphaFoldDB" id="A0A843TTP2"/>
<accession>A0A843TTP2</accession>
<dbReference type="EMBL" id="NMUH01000170">
    <property type="protein sequence ID" value="MQL73516.1"/>
    <property type="molecule type" value="Genomic_DNA"/>
</dbReference>
<keyword evidence="3" id="KW-1185">Reference proteome</keyword>
<name>A0A843TTP2_COLES</name>
<evidence type="ECO:0000313" key="3">
    <source>
        <dbReference type="Proteomes" id="UP000652761"/>
    </source>
</evidence>
<dbReference type="Proteomes" id="UP000652761">
    <property type="component" value="Unassembled WGS sequence"/>
</dbReference>
<evidence type="ECO:0000313" key="2">
    <source>
        <dbReference type="EMBL" id="MQL73516.1"/>
    </source>
</evidence>
<feature type="region of interest" description="Disordered" evidence="1">
    <location>
        <begin position="1"/>
        <end position="73"/>
    </location>
</feature>
<protein>
    <submittedName>
        <fullName evidence="2">Uncharacterized protein</fullName>
    </submittedName>
</protein>
<comment type="caution">
    <text evidence="2">The sequence shown here is derived from an EMBL/GenBank/DDBJ whole genome shotgun (WGS) entry which is preliminary data.</text>
</comment>
<reference evidence="2" key="1">
    <citation type="submission" date="2017-07" db="EMBL/GenBank/DDBJ databases">
        <title>Taro Niue Genome Assembly and Annotation.</title>
        <authorList>
            <person name="Atibalentja N."/>
            <person name="Keating K."/>
            <person name="Fields C.J."/>
        </authorList>
    </citation>
    <scope>NUCLEOTIDE SEQUENCE</scope>
    <source>
        <strain evidence="2">Niue_2</strain>
        <tissue evidence="2">Leaf</tissue>
    </source>
</reference>
<organism evidence="2 3">
    <name type="scientific">Colocasia esculenta</name>
    <name type="common">Wild taro</name>
    <name type="synonym">Arum esculentum</name>
    <dbReference type="NCBI Taxonomy" id="4460"/>
    <lineage>
        <taxon>Eukaryota</taxon>
        <taxon>Viridiplantae</taxon>
        <taxon>Streptophyta</taxon>
        <taxon>Embryophyta</taxon>
        <taxon>Tracheophyta</taxon>
        <taxon>Spermatophyta</taxon>
        <taxon>Magnoliopsida</taxon>
        <taxon>Liliopsida</taxon>
        <taxon>Araceae</taxon>
        <taxon>Aroideae</taxon>
        <taxon>Colocasieae</taxon>
        <taxon>Colocasia</taxon>
    </lineage>
</organism>
<gene>
    <name evidence="2" type="ORF">Taro_005853</name>
</gene>
<sequence length="151" mass="15751">MKKRAYVQNGVYEGSKAPGSSSSSSRPACAVGTRQGSAAKGSRHTLTMPNGVLDGNDGGLRASLPDGGHRNLGDSLSDGRHHALELPSTAVALELPQLPDDARCHRGASGGVLRRPTAHLLQIPLAQGWTMLGCFSALFSPISAVPKSWQE</sequence>
<proteinExistence type="predicted"/>
<evidence type="ECO:0000256" key="1">
    <source>
        <dbReference type="SAM" id="MobiDB-lite"/>
    </source>
</evidence>